<dbReference type="Pfam" id="PF13411">
    <property type="entry name" value="MerR_1"/>
    <property type="match status" value="1"/>
</dbReference>
<protein>
    <submittedName>
        <fullName evidence="4">DNA-binding transcriptional MerR regulator</fullName>
    </submittedName>
</protein>
<dbReference type="Gene3D" id="1.10.1660.10">
    <property type="match status" value="1"/>
</dbReference>
<dbReference type="PANTHER" id="PTHR30204:SF96">
    <property type="entry name" value="CHROMOSOME-ANCHORING PROTEIN RACA"/>
    <property type="match status" value="1"/>
</dbReference>
<dbReference type="Proteomes" id="UP000273083">
    <property type="component" value="Unassembled WGS sequence"/>
</dbReference>
<proteinExistence type="predicted"/>
<dbReference type="CDD" id="cd04788">
    <property type="entry name" value="HTH_NolA-AlbR"/>
    <property type="match status" value="1"/>
</dbReference>
<reference evidence="4 5" key="1">
    <citation type="submission" date="2018-11" db="EMBL/GenBank/DDBJ databases">
        <title>Genomic Encyclopedia of Type Strains, Phase IV (KMG-IV): sequencing the most valuable type-strain genomes for metagenomic binning, comparative biology and taxonomic classification.</title>
        <authorList>
            <person name="Goeker M."/>
        </authorList>
    </citation>
    <scope>NUCLEOTIDE SEQUENCE [LARGE SCALE GENOMIC DNA]</scope>
    <source>
        <strain evidence="4 5">DSM 26537</strain>
    </source>
</reference>
<dbReference type="PROSITE" id="PS50937">
    <property type="entry name" value="HTH_MERR_2"/>
    <property type="match status" value="1"/>
</dbReference>
<dbReference type="GO" id="GO:0003677">
    <property type="term" value="F:DNA binding"/>
    <property type="evidence" value="ECO:0007669"/>
    <property type="project" value="UniProtKB-KW"/>
</dbReference>
<dbReference type="InterPro" id="IPR047057">
    <property type="entry name" value="MerR_fam"/>
</dbReference>
<dbReference type="AlphaFoldDB" id="A0A3N1XPA1"/>
<dbReference type="EMBL" id="RJVG01000004">
    <property type="protein sequence ID" value="ROR28485.1"/>
    <property type="molecule type" value="Genomic_DNA"/>
</dbReference>
<keyword evidence="1 4" id="KW-0238">DNA-binding</keyword>
<sequence length="242" mass="28402">MKYLMKVGELAKITGITIRTLHHYHQIGLLIPSHLTESGHRLYGENDLKKLYHILALKDFGFSLEEILDILSVVDASPKALVKLQIQKTESKLRELEKLHGQLLELQNTLIVEQNSTVDKFIEVIQMMQMNSKKYLTKEQIEELRGSFDSIPKDEMEQMEEEWFSFIALLKRCYKTKKPADSTEMRQCIEFWERFNTTILGQNDEIRNAVYQYHSEERDSVLNYGLSPELYNYLSENMESKS</sequence>
<evidence type="ECO:0000313" key="5">
    <source>
        <dbReference type="Proteomes" id="UP000273083"/>
    </source>
</evidence>
<feature type="coiled-coil region" evidence="2">
    <location>
        <begin position="79"/>
        <end position="106"/>
    </location>
</feature>
<dbReference type="SUPFAM" id="SSF46955">
    <property type="entry name" value="Putative DNA-binding domain"/>
    <property type="match status" value="1"/>
</dbReference>
<dbReference type="PANTHER" id="PTHR30204">
    <property type="entry name" value="REDOX-CYCLING DRUG-SENSING TRANSCRIPTIONAL ACTIVATOR SOXR"/>
    <property type="match status" value="1"/>
</dbReference>
<keyword evidence="5" id="KW-1185">Reference proteome</keyword>
<gene>
    <name evidence="4" type="ORF">EDD66_10467</name>
</gene>
<dbReference type="OrthoDB" id="9773308at2"/>
<feature type="domain" description="HTH merR-type" evidence="3">
    <location>
        <begin position="4"/>
        <end position="73"/>
    </location>
</feature>
<dbReference type="SMART" id="SM00422">
    <property type="entry name" value="HTH_MERR"/>
    <property type="match status" value="1"/>
</dbReference>
<evidence type="ECO:0000313" key="4">
    <source>
        <dbReference type="EMBL" id="ROR28485.1"/>
    </source>
</evidence>
<dbReference type="GO" id="GO:0003700">
    <property type="term" value="F:DNA-binding transcription factor activity"/>
    <property type="evidence" value="ECO:0007669"/>
    <property type="project" value="InterPro"/>
</dbReference>
<name>A0A3N1XPA1_9FIRM</name>
<dbReference type="InterPro" id="IPR009061">
    <property type="entry name" value="DNA-bd_dom_put_sf"/>
</dbReference>
<dbReference type="InterPro" id="IPR000551">
    <property type="entry name" value="MerR-type_HTH_dom"/>
</dbReference>
<accession>A0A3N1XPA1</accession>
<evidence type="ECO:0000256" key="2">
    <source>
        <dbReference type="SAM" id="Coils"/>
    </source>
</evidence>
<evidence type="ECO:0000256" key="1">
    <source>
        <dbReference type="ARBA" id="ARBA00023125"/>
    </source>
</evidence>
<keyword evidence="2" id="KW-0175">Coiled coil</keyword>
<organism evidence="4 5">
    <name type="scientific">Mobilisporobacter senegalensis</name>
    <dbReference type="NCBI Taxonomy" id="1329262"/>
    <lineage>
        <taxon>Bacteria</taxon>
        <taxon>Bacillati</taxon>
        <taxon>Bacillota</taxon>
        <taxon>Clostridia</taxon>
        <taxon>Lachnospirales</taxon>
        <taxon>Lachnospiraceae</taxon>
        <taxon>Mobilisporobacter</taxon>
    </lineage>
</organism>
<dbReference type="PRINTS" id="PR00040">
    <property type="entry name" value="HTHMERR"/>
</dbReference>
<dbReference type="Pfam" id="PF07739">
    <property type="entry name" value="TipAS"/>
    <property type="match status" value="1"/>
</dbReference>
<evidence type="ECO:0000259" key="3">
    <source>
        <dbReference type="PROSITE" id="PS50937"/>
    </source>
</evidence>
<dbReference type="InterPro" id="IPR012925">
    <property type="entry name" value="TipAS_dom"/>
</dbReference>
<comment type="caution">
    <text evidence="4">The sequence shown here is derived from an EMBL/GenBank/DDBJ whole genome shotgun (WGS) entry which is preliminary data.</text>
</comment>
<dbReference type="RefSeq" id="WP_148053934.1">
    <property type="nucleotide sequence ID" value="NZ_RJVG01000004.1"/>
</dbReference>